<dbReference type="InterPro" id="IPR029062">
    <property type="entry name" value="Class_I_gatase-like"/>
</dbReference>
<name>A0A9X1SCX9_9MICC</name>
<dbReference type="InterPro" id="IPR009381">
    <property type="entry name" value="Trehalose_catabolism_ThuA_prok"/>
</dbReference>
<evidence type="ECO:0000259" key="1">
    <source>
        <dbReference type="Pfam" id="PF06283"/>
    </source>
</evidence>
<accession>A0A9X1SCX9</accession>
<dbReference type="Proteomes" id="UP001139158">
    <property type="component" value="Unassembled WGS sequence"/>
</dbReference>
<dbReference type="RefSeq" id="WP_227895977.1">
    <property type="nucleotide sequence ID" value="NZ_CP099466.1"/>
</dbReference>
<comment type="caution">
    <text evidence="2">The sequence shown here is derived from an EMBL/GenBank/DDBJ whole genome shotgun (WGS) entry which is preliminary data.</text>
</comment>
<dbReference type="Pfam" id="PF06283">
    <property type="entry name" value="ThuA"/>
    <property type="match status" value="1"/>
</dbReference>
<reference evidence="2" key="1">
    <citation type="submission" date="2021-10" db="EMBL/GenBank/DDBJ databases">
        <title>Novel species in genus Arthrobacter.</title>
        <authorList>
            <person name="Liu Y."/>
        </authorList>
    </citation>
    <scope>NUCLEOTIDE SEQUENCE</scope>
    <source>
        <strain evidence="2">Zg-Y453</strain>
    </source>
</reference>
<protein>
    <submittedName>
        <fullName evidence="2">ThuA domain-containing protein</fullName>
    </submittedName>
</protein>
<dbReference type="AlphaFoldDB" id="A0A9X1SCX9"/>
<dbReference type="Gene3D" id="3.40.50.880">
    <property type="match status" value="1"/>
</dbReference>
<dbReference type="PIRSF" id="PIRSF030013">
    <property type="entry name" value="ThuA"/>
    <property type="match status" value="1"/>
</dbReference>
<evidence type="ECO:0000313" key="3">
    <source>
        <dbReference type="Proteomes" id="UP001139158"/>
    </source>
</evidence>
<gene>
    <name evidence="2" type="ORF">LJ757_09850</name>
</gene>
<dbReference type="InterPro" id="IPR029010">
    <property type="entry name" value="ThuA-like"/>
</dbReference>
<sequence length="254" mass="28482">MQSPETPDQFEDKLRVLVWNEGVHEASNQPASMAEDYPAGIHGAVADFLAGFFPGSEVSTAVLADPGHGLDEERLAATDVLLWWGHKAHDEVSNEVVERVHRHVLGGMGLIVLHSGHFSKIFTKLMGTTCSLQWRNDGERELVWTVKPSHPIADGVPNPLHLERSEMYGELFDVPEPDDLVFISNFEGGEVFRSGLTFTRGHGRIFYFSPGDQDYPIYHHPGIQRVIANAVRWAAQPERERAQPEVGNPMRRWT</sequence>
<dbReference type="EMBL" id="JAJFZV010000009">
    <property type="protein sequence ID" value="MCC3298106.1"/>
    <property type="molecule type" value="Genomic_DNA"/>
</dbReference>
<evidence type="ECO:0000313" key="2">
    <source>
        <dbReference type="EMBL" id="MCC3298106.1"/>
    </source>
</evidence>
<dbReference type="SUPFAM" id="SSF52317">
    <property type="entry name" value="Class I glutamine amidotransferase-like"/>
    <property type="match status" value="1"/>
</dbReference>
<organism evidence="2 3">
    <name type="scientific">Arthrobacter caoxuetaonis</name>
    <dbReference type="NCBI Taxonomy" id="2886935"/>
    <lineage>
        <taxon>Bacteria</taxon>
        <taxon>Bacillati</taxon>
        <taxon>Actinomycetota</taxon>
        <taxon>Actinomycetes</taxon>
        <taxon>Micrococcales</taxon>
        <taxon>Micrococcaceae</taxon>
        <taxon>Arthrobacter</taxon>
    </lineage>
</organism>
<keyword evidence="3" id="KW-1185">Reference proteome</keyword>
<feature type="domain" description="ThuA-like" evidence="1">
    <location>
        <begin position="15"/>
        <end position="234"/>
    </location>
</feature>
<proteinExistence type="predicted"/>